<evidence type="ECO:0000313" key="3">
    <source>
        <dbReference type="Proteomes" id="UP001328107"/>
    </source>
</evidence>
<comment type="subcellular location">
    <subcellularLocation>
        <location evidence="1">Nucleus</location>
    </subcellularLocation>
</comment>
<comment type="similarity">
    <text evidence="1">Belongs to the DXO/Dom3Z family.</text>
</comment>
<evidence type="ECO:0000256" key="1">
    <source>
        <dbReference type="RuleBase" id="RU367113"/>
    </source>
</evidence>
<proteinExistence type="inferred from homology"/>
<dbReference type="Proteomes" id="UP001328107">
    <property type="component" value="Unassembled WGS sequence"/>
</dbReference>
<dbReference type="GO" id="GO:0110155">
    <property type="term" value="P:NAD-cap decapping"/>
    <property type="evidence" value="ECO:0007669"/>
    <property type="project" value="TreeGrafter"/>
</dbReference>
<keyword evidence="1" id="KW-0378">Hydrolase</keyword>
<dbReference type="GO" id="GO:0000956">
    <property type="term" value="P:nuclear-transcribed mRNA catabolic process"/>
    <property type="evidence" value="ECO:0007669"/>
    <property type="project" value="TreeGrafter"/>
</dbReference>
<keyword evidence="3" id="KW-1185">Reference proteome</keyword>
<dbReference type="EMBL" id="BTRK01000001">
    <property type="protein sequence ID" value="GMR33017.1"/>
    <property type="molecule type" value="Genomic_DNA"/>
</dbReference>
<dbReference type="GO" id="GO:0005634">
    <property type="term" value="C:nucleus"/>
    <property type="evidence" value="ECO:0007669"/>
    <property type="project" value="UniProtKB-SubCell"/>
</dbReference>
<dbReference type="EC" id="3.6.1.-" evidence="1"/>
<keyword evidence="1" id="KW-0694">RNA-binding</keyword>
<reference evidence="3" key="1">
    <citation type="submission" date="2022-10" db="EMBL/GenBank/DDBJ databases">
        <title>Genome assembly of Pristionchus species.</title>
        <authorList>
            <person name="Yoshida K."/>
            <person name="Sommer R.J."/>
        </authorList>
    </citation>
    <scope>NUCLEOTIDE SEQUENCE [LARGE SCALE GENOMIC DNA]</scope>
    <source>
        <strain evidence="3">RS5460</strain>
    </source>
</reference>
<dbReference type="PANTHER" id="PTHR12395:SF9">
    <property type="entry name" value="DECAPPING AND EXORIBONUCLEASE PROTEIN"/>
    <property type="match status" value="1"/>
</dbReference>
<evidence type="ECO:0000313" key="2">
    <source>
        <dbReference type="EMBL" id="GMR33017.1"/>
    </source>
</evidence>
<comment type="function">
    <text evidence="1">Decapping enzyme for NAD-capped RNAs: specifically hydrolyzes the nicotinamide adenine dinucleotide (NAD) cap from a subset of RNAs by removing the entire NAD moiety from the 5'-end of an NAD-capped RNA.</text>
</comment>
<keyword evidence="1" id="KW-0547">Nucleotide-binding</keyword>
<comment type="caution">
    <text evidence="2">The sequence shown here is derived from an EMBL/GenBank/DDBJ whole genome shotgun (WGS) entry which is preliminary data.</text>
</comment>
<name>A0AAN5C7R2_9BILA</name>
<protein>
    <recommendedName>
        <fullName evidence="1">Decapping nuclease</fullName>
        <ecNumber evidence="1">3.6.1.-</ecNumber>
    </recommendedName>
</protein>
<dbReference type="GO" id="GO:0004518">
    <property type="term" value="F:nuclease activity"/>
    <property type="evidence" value="ECO:0007669"/>
    <property type="project" value="UniProtKB-KW"/>
</dbReference>
<organism evidence="2 3">
    <name type="scientific">Pristionchus mayeri</name>
    <dbReference type="NCBI Taxonomy" id="1317129"/>
    <lineage>
        <taxon>Eukaryota</taxon>
        <taxon>Metazoa</taxon>
        <taxon>Ecdysozoa</taxon>
        <taxon>Nematoda</taxon>
        <taxon>Chromadorea</taxon>
        <taxon>Rhabditida</taxon>
        <taxon>Rhabditina</taxon>
        <taxon>Diplogasteromorpha</taxon>
        <taxon>Diplogasteroidea</taxon>
        <taxon>Neodiplogasteridae</taxon>
        <taxon>Pristionchus</taxon>
    </lineage>
</organism>
<dbReference type="AlphaFoldDB" id="A0AAN5C7R2"/>
<keyword evidence="1" id="KW-0479">Metal-binding</keyword>
<keyword evidence="1" id="KW-0540">Nuclease</keyword>
<dbReference type="GO" id="GO:0046872">
    <property type="term" value="F:metal ion binding"/>
    <property type="evidence" value="ECO:0007669"/>
    <property type="project" value="UniProtKB-KW"/>
</dbReference>
<keyword evidence="1" id="KW-0539">Nucleus</keyword>
<dbReference type="GO" id="GO:0034353">
    <property type="term" value="F:mRNA 5'-diphosphatase activity"/>
    <property type="evidence" value="ECO:0007669"/>
    <property type="project" value="TreeGrafter"/>
</dbReference>
<dbReference type="GO" id="GO:0000166">
    <property type="term" value="F:nucleotide binding"/>
    <property type="evidence" value="ECO:0007669"/>
    <property type="project" value="UniProtKB-KW"/>
</dbReference>
<dbReference type="GO" id="GO:0005829">
    <property type="term" value="C:cytosol"/>
    <property type="evidence" value="ECO:0007669"/>
    <property type="project" value="TreeGrafter"/>
</dbReference>
<comment type="cofactor">
    <cofactor evidence="1">
        <name>a divalent metal cation</name>
        <dbReference type="ChEBI" id="CHEBI:60240"/>
    </cofactor>
</comment>
<sequence length="162" mass="18129">MMVRADLEVGGESLKLCCGAEVDALRRGKIPVEFKTVWEGKDGGFFRNMSTVLQSELVGVKTIVTGIKKGDIGKGEVVVHKVVEKQVEDIKSNGNIGKTAPQCYSFLFTVLTELKRFLEYSECCEMSFNPYRGVVEFKRISKQVAERNGNGVTREFLARFHL</sequence>
<accession>A0AAN5C7R2</accession>
<dbReference type="PANTHER" id="PTHR12395">
    <property type="entry name" value="DOM-3 RELATED"/>
    <property type="match status" value="1"/>
</dbReference>
<gene>
    <name evidence="2" type="ORF">PMAYCL1PPCAC_03212</name>
</gene>
<dbReference type="GO" id="GO:0003723">
    <property type="term" value="F:RNA binding"/>
    <property type="evidence" value="ECO:0007669"/>
    <property type="project" value="UniProtKB-KW"/>
</dbReference>
<dbReference type="InterPro" id="IPR039039">
    <property type="entry name" value="RAI1-like_fam"/>
</dbReference>